<dbReference type="NCBIfam" id="TIGR03211">
    <property type="entry name" value="catechol_2_3"/>
    <property type="match status" value="1"/>
</dbReference>
<protein>
    <recommendedName>
        <fullName evidence="6">Metapyrocatechase</fullName>
        <ecNumber evidence="5">1.13.11.2</ecNumber>
    </recommendedName>
    <alternativeName>
        <fullName evidence="14">CatO2ase</fullName>
    </alternativeName>
    <alternativeName>
        <fullName evidence="13">Catechol 2,3-dioxygenase</fullName>
    </alternativeName>
</protein>
<evidence type="ECO:0000256" key="11">
    <source>
        <dbReference type="ARBA" id="ARBA00023002"/>
    </source>
</evidence>
<dbReference type="Pfam" id="PF22247">
    <property type="entry name" value="Diox-like_N"/>
    <property type="match status" value="1"/>
</dbReference>
<dbReference type="PANTHER" id="PTHR21366">
    <property type="entry name" value="GLYOXALASE FAMILY PROTEIN"/>
    <property type="match status" value="1"/>
</dbReference>
<dbReference type="EMBL" id="JAAGOH010000036">
    <property type="protein sequence ID" value="NDY93454.1"/>
    <property type="molecule type" value="Genomic_DNA"/>
</dbReference>
<evidence type="ECO:0000256" key="5">
    <source>
        <dbReference type="ARBA" id="ARBA00013117"/>
    </source>
</evidence>
<dbReference type="GO" id="GO:0008198">
    <property type="term" value="F:ferrous iron binding"/>
    <property type="evidence" value="ECO:0007669"/>
    <property type="project" value="InterPro"/>
</dbReference>
<proteinExistence type="inferred from homology"/>
<keyword evidence="12 15" id="KW-0408">Iron</keyword>
<evidence type="ECO:0000256" key="10">
    <source>
        <dbReference type="ARBA" id="ARBA00022964"/>
    </source>
</evidence>
<comment type="caution">
    <text evidence="17">The sequence shown here is derived from an EMBL/GenBank/DDBJ whole genome shotgun (WGS) entry which is preliminary data.</text>
</comment>
<sequence>MALTGVLRPGHVQIRVLDLDEGVHHYRDIMGLEETGRDAEGRVYLRGWDERDHHSIVLRQADRAGLDFFGFKVADEHTLNRLEAEVRDWGLATQRIPAGDLLETGERVRFEIPSGHQIELYAHKTFKGSPLGQKDPAPYSSRMDNGIAPMRFDHALLYGPNVDKVLDLFTKVLGFHLAEYVTLPDSDVKGALWLACSNKAHDIAFVIHPEPGKLHHVSFYMESIDRVFRAADIMAAHNVKVDIGPTRHGITRGGTIYAWDPSGNRFETFSGGNTTYPDLPPIAWTWEGLGEGGGLDVAHRKMHETFLTVVT</sequence>
<dbReference type="EC" id="1.13.11.2" evidence="5"/>
<evidence type="ECO:0000256" key="12">
    <source>
        <dbReference type="ARBA" id="ARBA00023004"/>
    </source>
</evidence>
<name>A0A7C9PKL6_9BURK</name>
<dbReference type="InterPro" id="IPR054560">
    <property type="entry name" value="XylE-like_N"/>
</dbReference>
<dbReference type="InterPro" id="IPR050383">
    <property type="entry name" value="GlyoxalaseI/FosfomycinResist"/>
</dbReference>
<evidence type="ECO:0000256" key="15">
    <source>
        <dbReference type="RuleBase" id="RU000683"/>
    </source>
</evidence>
<gene>
    <name evidence="17" type="ORF">G3A44_19875</name>
</gene>
<comment type="catalytic activity">
    <reaction evidence="1">
        <text>catechol + O2 = (2Z,4E)-2-hydroxy-6-oxohexa-2,4-dienoate + H(+)</text>
        <dbReference type="Rhea" id="RHEA:17337"/>
        <dbReference type="ChEBI" id="CHEBI:15378"/>
        <dbReference type="ChEBI" id="CHEBI:15379"/>
        <dbReference type="ChEBI" id="CHEBI:18135"/>
        <dbReference type="ChEBI" id="CHEBI:71198"/>
        <dbReference type="EC" id="1.13.11.2"/>
    </reaction>
</comment>
<accession>A0A7C9PKL6</accession>
<evidence type="ECO:0000259" key="16">
    <source>
        <dbReference type="PROSITE" id="PS51819"/>
    </source>
</evidence>
<feature type="domain" description="VOC" evidence="16">
    <location>
        <begin position="8"/>
        <end position="123"/>
    </location>
</feature>
<dbReference type="Proteomes" id="UP000484255">
    <property type="component" value="Unassembled WGS sequence"/>
</dbReference>
<comment type="cofactor">
    <cofactor evidence="2 15">
        <name>Fe(2+)</name>
        <dbReference type="ChEBI" id="CHEBI:29033"/>
    </cofactor>
</comment>
<evidence type="ECO:0000256" key="4">
    <source>
        <dbReference type="ARBA" id="ARBA00011881"/>
    </source>
</evidence>
<dbReference type="PROSITE" id="PS51819">
    <property type="entry name" value="VOC"/>
    <property type="match status" value="2"/>
</dbReference>
<keyword evidence="10 15" id="KW-0223">Dioxygenase</keyword>
<evidence type="ECO:0000256" key="13">
    <source>
        <dbReference type="ARBA" id="ARBA00030369"/>
    </source>
</evidence>
<reference evidence="17 18" key="1">
    <citation type="submission" date="2020-02" db="EMBL/GenBank/DDBJ databases">
        <title>Ideonella bacterium strain TBM-1.</title>
        <authorList>
            <person name="Chen W.-M."/>
        </authorList>
    </citation>
    <scope>NUCLEOTIDE SEQUENCE [LARGE SCALE GENOMIC DNA]</scope>
    <source>
        <strain evidence="17 18">TBM-1</strain>
    </source>
</reference>
<comment type="similarity">
    <text evidence="3 15">Belongs to the extradiol ring-cleavage dioxygenase family.</text>
</comment>
<keyword evidence="8" id="KW-0677">Repeat</keyword>
<keyword evidence="7" id="KW-0479">Metal-binding</keyword>
<dbReference type="Gene3D" id="3.10.180.10">
    <property type="entry name" value="2,3-Dihydroxybiphenyl 1,2-Dioxygenase, domain 1"/>
    <property type="match status" value="2"/>
</dbReference>
<evidence type="ECO:0000256" key="8">
    <source>
        <dbReference type="ARBA" id="ARBA00022737"/>
    </source>
</evidence>
<evidence type="ECO:0000256" key="14">
    <source>
        <dbReference type="ARBA" id="ARBA00031146"/>
    </source>
</evidence>
<dbReference type="InterPro" id="IPR037523">
    <property type="entry name" value="VOC_core"/>
</dbReference>
<evidence type="ECO:0000313" key="17">
    <source>
        <dbReference type="EMBL" id="NDY93454.1"/>
    </source>
</evidence>
<dbReference type="SUPFAM" id="SSF54593">
    <property type="entry name" value="Glyoxalase/Bleomycin resistance protein/Dihydroxybiphenyl dioxygenase"/>
    <property type="match status" value="1"/>
</dbReference>
<keyword evidence="11 15" id="KW-0560">Oxidoreductase</keyword>
<feature type="domain" description="VOC" evidence="16">
    <location>
        <begin position="151"/>
        <end position="271"/>
    </location>
</feature>
<dbReference type="PROSITE" id="PS00082">
    <property type="entry name" value="EXTRADIOL_DIOXYGENAS"/>
    <property type="match status" value="1"/>
</dbReference>
<dbReference type="InterPro" id="IPR017624">
    <property type="entry name" value="Catechol_2-3_dOase"/>
</dbReference>
<keyword evidence="18" id="KW-1185">Reference proteome</keyword>
<dbReference type="CDD" id="cd07265">
    <property type="entry name" value="2_3_CTD_N"/>
    <property type="match status" value="1"/>
</dbReference>
<evidence type="ECO:0000313" key="18">
    <source>
        <dbReference type="Proteomes" id="UP000484255"/>
    </source>
</evidence>
<evidence type="ECO:0000256" key="2">
    <source>
        <dbReference type="ARBA" id="ARBA00001954"/>
    </source>
</evidence>
<dbReference type="Pfam" id="PF00903">
    <property type="entry name" value="Glyoxalase"/>
    <property type="match status" value="1"/>
</dbReference>
<dbReference type="GO" id="GO:0018577">
    <property type="term" value="F:catechol 2,3-dioxygenase activity"/>
    <property type="evidence" value="ECO:0007669"/>
    <property type="project" value="UniProtKB-EC"/>
</dbReference>
<evidence type="ECO:0000256" key="9">
    <source>
        <dbReference type="ARBA" id="ARBA00022797"/>
    </source>
</evidence>
<dbReference type="AlphaFoldDB" id="A0A7C9PKL6"/>
<dbReference type="InterPro" id="IPR029068">
    <property type="entry name" value="Glyas_Bleomycin-R_OHBP_Dase"/>
</dbReference>
<dbReference type="InterPro" id="IPR000486">
    <property type="entry name" value="Xdiol_ring_cleave_dOase_1/2"/>
</dbReference>
<comment type="subunit">
    <text evidence="4">Homotetramer.</text>
</comment>
<evidence type="ECO:0000256" key="1">
    <source>
        <dbReference type="ARBA" id="ARBA00000163"/>
    </source>
</evidence>
<organism evidence="17 18">
    <name type="scientific">Ideonella livida</name>
    <dbReference type="NCBI Taxonomy" id="2707176"/>
    <lineage>
        <taxon>Bacteria</taxon>
        <taxon>Pseudomonadati</taxon>
        <taxon>Pseudomonadota</taxon>
        <taxon>Betaproteobacteria</taxon>
        <taxon>Burkholderiales</taxon>
        <taxon>Sphaerotilaceae</taxon>
        <taxon>Ideonella</taxon>
    </lineage>
</organism>
<keyword evidence="9 15" id="KW-0058">Aromatic hydrocarbons catabolism</keyword>
<dbReference type="RefSeq" id="WP_163459491.1">
    <property type="nucleotide sequence ID" value="NZ_JAAGOH010000036.1"/>
</dbReference>
<evidence type="ECO:0000256" key="7">
    <source>
        <dbReference type="ARBA" id="ARBA00022723"/>
    </source>
</evidence>
<evidence type="ECO:0000256" key="6">
    <source>
        <dbReference type="ARBA" id="ARBA00022190"/>
    </source>
</evidence>
<dbReference type="InterPro" id="IPR004360">
    <property type="entry name" value="Glyas_Fos-R_dOase_dom"/>
</dbReference>
<evidence type="ECO:0000256" key="3">
    <source>
        <dbReference type="ARBA" id="ARBA00008784"/>
    </source>
</evidence>